<evidence type="ECO:0000313" key="1">
    <source>
        <dbReference type="EMBL" id="RFA34207.1"/>
    </source>
</evidence>
<dbReference type="Proteomes" id="UP000256488">
    <property type="component" value="Unassembled WGS sequence"/>
</dbReference>
<dbReference type="EMBL" id="NFZX01000025">
    <property type="protein sequence ID" value="RFA34207.1"/>
    <property type="molecule type" value="Genomic_DNA"/>
</dbReference>
<proteinExistence type="predicted"/>
<dbReference type="RefSeq" id="WP_116278572.1">
    <property type="nucleotide sequence ID" value="NZ_NFZX01000025.1"/>
</dbReference>
<sequence length="111" mass="11850">MDAISGIPGTAISLLFGAAGWTVSSAAASIAGIITSSSNSELEGQAQIILDGTNATNNIVEQFVNNDSFSQLEVRVTFLVYEMSDSSRVRFVVYNNYTPIRALTPSGWIEL</sequence>
<comment type="caution">
    <text evidence="1">The sequence shown here is derived from an EMBL/GenBank/DDBJ whole genome shotgun (WGS) entry which is preliminary data.</text>
</comment>
<gene>
    <name evidence="1" type="ORF">CAI16_11995</name>
</gene>
<evidence type="ECO:0000313" key="2">
    <source>
        <dbReference type="Proteomes" id="UP000256488"/>
    </source>
</evidence>
<protein>
    <submittedName>
        <fullName evidence="1">Uncharacterized protein</fullName>
    </submittedName>
</protein>
<name>A0A3E0WQC4_9BACI</name>
<organism evidence="1 2">
    <name type="scientific">Virgibacillus dokdonensis</name>
    <dbReference type="NCBI Taxonomy" id="302167"/>
    <lineage>
        <taxon>Bacteria</taxon>
        <taxon>Bacillati</taxon>
        <taxon>Bacillota</taxon>
        <taxon>Bacilli</taxon>
        <taxon>Bacillales</taxon>
        <taxon>Bacillaceae</taxon>
        <taxon>Virgibacillus</taxon>
    </lineage>
</organism>
<reference evidence="1 2" key="1">
    <citation type="submission" date="2017-05" db="EMBL/GenBank/DDBJ databases">
        <title>Virgibacillus sp. AK90 isolated from a saltern of Kakinada, India.</title>
        <authorList>
            <person name="Gupta V."/>
            <person name="Sidhu C."/>
            <person name="Korpole S."/>
            <person name="Pinnaka A.K."/>
        </authorList>
    </citation>
    <scope>NUCLEOTIDE SEQUENCE [LARGE SCALE GENOMIC DNA]</scope>
    <source>
        <strain evidence="1 2">AK90</strain>
    </source>
</reference>
<accession>A0A3E0WQC4</accession>
<dbReference type="AlphaFoldDB" id="A0A3E0WQC4"/>